<keyword evidence="1" id="KW-0863">Zinc-finger</keyword>
<dbReference type="PANTHER" id="PTHR47662">
    <property type="entry name" value="RING-TYPE DOMAIN-CONTAINING PROTEIN"/>
    <property type="match status" value="1"/>
</dbReference>
<dbReference type="Gene3D" id="3.30.40.10">
    <property type="entry name" value="Zinc/RING finger domain, C3HC4 (zinc finger)"/>
    <property type="match status" value="1"/>
</dbReference>
<protein>
    <submittedName>
        <fullName evidence="3">E3 ubiquitin- ligase RHA2A-like</fullName>
    </submittedName>
</protein>
<keyword evidence="3" id="KW-0436">Ligase</keyword>
<comment type="caution">
    <text evidence="3">The sequence shown here is derived from an EMBL/GenBank/DDBJ whole genome shotgun (WGS) entry which is preliminary data.</text>
</comment>
<evidence type="ECO:0000256" key="1">
    <source>
        <dbReference type="PROSITE-ProRule" id="PRU00175"/>
    </source>
</evidence>
<dbReference type="PANTHER" id="PTHR47662:SF1">
    <property type="entry name" value="RING-TYPE DOMAIN-CONTAINING PROTEIN"/>
    <property type="match status" value="1"/>
</dbReference>
<keyword evidence="4" id="KW-1185">Reference proteome</keyword>
<keyword evidence="1" id="KW-0862">Zinc</keyword>
<proteinExistence type="predicted"/>
<dbReference type="InterPro" id="IPR013083">
    <property type="entry name" value="Znf_RING/FYVE/PHD"/>
</dbReference>
<dbReference type="SMART" id="SM00184">
    <property type="entry name" value="RING"/>
    <property type="match status" value="1"/>
</dbReference>
<dbReference type="AlphaFoldDB" id="A0A8S0UQT3"/>
<sequence length="163" mass="18743">MGLQSQLSDMSSESTLIFMVVLIGKSVRYLHSVFFTILRLLSPRFDSNHSDFDHPLYEVDQFGLADLVVMLEQLNLNRVFSYTNKSGDGASSDCVVCLNRLGEGDRVRKLACLHVFHKECFDGWLHHLNFNCPLCRSPVVPCERVNFTRRRVSRDVLAWFTLQ</sequence>
<dbReference type="SUPFAM" id="SSF57850">
    <property type="entry name" value="RING/U-box"/>
    <property type="match status" value="1"/>
</dbReference>
<keyword evidence="1" id="KW-0479">Metal-binding</keyword>
<feature type="domain" description="RING-type" evidence="2">
    <location>
        <begin position="94"/>
        <end position="136"/>
    </location>
</feature>
<evidence type="ECO:0000313" key="4">
    <source>
        <dbReference type="Proteomes" id="UP000594638"/>
    </source>
</evidence>
<dbReference type="Proteomes" id="UP000594638">
    <property type="component" value="Unassembled WGS sequence"/>
</dbReference>
<evidence type="ECO:0000259" key="2">
    <source>
        <dbReference type="PROSITE" id="PS50089"/>
    </source>
</evidence>
<dbReference type="Gramene" id="OE9A056691T2">
    <property type="protein sequence ID" value="OE9A056691C2"/>
    <property type="gene ID" value="OE9A056691"/>
</dbReference>
<dbReference type="GO" id="GO:0008270">
    <property type="term" value="F:zinc ion binding"/>
    <property type="evidence" value="ECO:0007669"/>
    <property type="project" value="UniProtKB-KW"/>
</dbReference>
<gene>
    <name evidence="3" type="ORF">OLEA9_A056691</name>
</gene>
<dbReference type="InterPro" id="IPR001841">
    <property type="entry name" value="Znf_RING"/>
</dbReference>
<accession>A0A8S0UQT3</accession>
<name>A0A8S0UQT3_OLEEU</name>
<dbReference type="OrthoDB" id="8062037at2759"/>
<dbReference type="Pfam" id="PF13639">
    <property type="entry name" value="zf-RING_2"/>
    <property type="match status" value="1"/>
</dbReference>
<reference evidence="3 4" key="1">
    <citation type="submission" date="2019-12" db="EMBL/GenBank/DDBJ databases">
        <authorList>
            <person name="Alioto T."/>
            <person name="Alioto T."/>
            <person name="Gomez Garrido J."/>
        </authorList>
    </citation>
    <scope>NUCLEOTIDE SEQUENCE [LARGE SCALE GENOMIC DNA]</scope>
</reference>
<evidence type="ECO:0000313" key="3">
    <source>
        <dbReference type="EMBL" id="CAA3020371.1"/>
    </source>
</evidence>
<dbReference type="EMBL" id="CACTIH010009037">
    <property type="protein sequence ID" value="CAA3020371.1"/>
    <property type="molecule type" value="Genomic_DNA"/>
</dbReference>
<organism evidence="3 4">
    <name type="scientific">Olea europaea subsp. europaea</name>
    <dbReference type="NCBI Taxonomy" id="158383"/>
    <lineage>
        <taxon>Eukaryota</taxon>
        <taxon>Viridiplantae</taxon>
        <taxon>Streptophyta</taxon>
        <taxon>Embryophyta</taxon>
        <taxon>Tracheophyta</taxon>
        <taxon>Spermatophyta</taxon>
        <taxon>Magnoliopsida</taxon>
        <taxon>eudicotyledons</taxon>
        <taxon>Gunneridae</taxon>
        <taxon>Pentapetalae</taxon>
        <taxon>asterids</taxon>
        <taxon>lamiids</taxon>
        <taxon>Lamiales</taxon>
        <taxon>Oleaceae</taxon>
        <taxon>Oleeae</taxon>
        <taxon>Olea</taxon>
    </lineage>
</organism>
<dbReference type="CDD" id="cd23123">
    <property type="entry name" value="RING-H2_RHA2B"/>
    <property type="match status" value="1"/>
</dbReference>
<dbReference type="GO" id="GO:0016874">
    <property type="term" value="F:ligase activity"/>
    <property type="evidence" value="ECO:0007669"/>
    <property type="project" value="UniProtKB-KW"/>
</dbReference>
<dbReference type="PROSITE" id="PS50089">
    <property type="entry name" value="ZF_RING_2"/>
    <property type="match status" value="1"/>
</dbReference>